<dbReference type="PANTHER" id="PTHR47504:SF5">
    <property type="entry name" value="RIGHT ORIGIN-BINDING PROTEIN"/>
    <property type="match status" value="1"/>
</dbReference>
<dbReference type="Pfam" id="PF12833">
    <property type="entry name" value="HTH_18"/>
    <property type="match status" value="1"/>
</dbReference>
<evidence type="ECO:0000313" key="4">
    <source>
        <dbReference type="Proteomes" id="UP000693672"/>
    </source>
</evidence>
<evidence type="ECO:0000313" key="3">
    <source>
        <dbReference type="EMBL" id="CAG7652128.1"/>
    </source>
</evidence>
<name>A0A916K7Z8_9BACL</name>
<evidence type="ECO:0000256" key="1">
    <source>
        <dbReference type="ARBA" id="ARBA00023125"/>
    </source>
</evidence>
<protein>
    <recommendedName>
        <fullName evidence="2">HTH araC/xylS-type domain-containing protein</fullName>
    </recommendedName>
</protein>
<accession>A0A916K7Z8</accession>
<comment type="caution">
    <text evidence="3">The sequence shown here is derived from an EMBL/GenBank/DDBJ whole genome shotgun (WGS) entry which is preliminary data.</text>
</comment>
<reference evidence="3" key="1">
    <citation type="submission" date="2021-06" db="EMBL/GenBank/DDBJ databases">
        <authorList>
            <person name="Criscuolo A."/>
        </authorList>
    </citation>
    <scope>NUCLEOTIDE SEQUENCE</scope>
    <source>
        <strain evidence="3">CIP111600</strain>
    </source>
</reference>
<dbReference type="InterPro" id="IPR018060">
    <property type="entry name" value="HTH_AraC"/>
</dbReference>
<dbReference type="InterPro" id="IPR010499">
    <property type="entry name" value="AraC_E-bd"/>
</dbReference>
<dbReference type="Pfam" id="PF14526">
    <property type="entry name" value="Cass2"/>
    <property type="match status" value="1"/>
</dbReference>
<organism evidence="3 4">
    <name type="scientific">Paenibacillus solanacearum</name>
    <dbReference type="NCBI Taxonomy" id="2048548"/>
    <lineage>
        <taxon>Bacteria</taxon>
        <taxon>Bacillati</taxon>
        <taxon>Bacillota</taxon>
        <taxon>Bacilli</taxon>
        <taxon>Bacillales</taxon>
        <taxon>Paenibacillaceae</taxon>
        <taxon>Paenibacillus</taxon>
    </lineage>
</organism>
<dbReference type="GO" id="GO:0043565">
    <property type="term" value="F:sequence-specific DNA binding"/>
    <property type="evidence" value="ECO:0007669"/>
    <property type="project" value="InterPro"/>
</dbReference>
<evidence type="ECO:0000259" key="2">
    <source>
        <dbReference type="PROSITE" id="PS01124"/>
    </source>
</evidence>
<keyword evidence="1" id="KW-0238">DNA-binding</keyword>
<dbReference type="AlphaFoldDB" id="A0A916K7Z8"/>
<keyword evidence="4" id="KW-1185">Reference proteome</keyword>
<feature type="domain" description="HTH araC/xylS-type" evidence="2">
    <location>
        <begin position="8"/>
        <end position="106"/>
    </location>
</feature>
<dbReference type="InterPro" id="IPR029441">
    <property type="entry name" value="Cass2"/>
</dbReference>
<gene>
    <name evidence="3" type="ORF">PAESOLCIP111_06463</name>
</gene>
<dbReference type="Proteomes" id="UP000693672">
    <property type="component" value="Unassembled WGS sequence"/>
</dbReference>
<dbReference type="RefSeq" id="WP_218096118.1">
    <property type="nucleotide sequence ID" value="NZ_CAJVAS010000067.1"/>
</dbReference>
<proteinExistence type="predicted"/>
<dbReference type="InterPro" id="IPR050959">
    <property type="entry name" value="MarA-like"/>
</dbReference>
<dbReference type="PANTHER" id="PTHR47504">
    <property type="entry name" value="RIGHT ORIGIN-BINDING PROTEIN"/>
    <property type="match status" value="1"/>
</dbReference>
<dbReference type="SMART" id="SM00342">
    <property type="entry name" value="HTH_ARAC"/>
    <property type="match status" value="1"/>
</dbReference>
<dbReference type="GO" id="GO:0003700">
    <property type="term" value="F:DNA-binding transcription factor activity"/>
    <property type="evidence" value="ECO:0007669"/>
    <property type="project" value="InterPro"/>
</dbReference>
<dbReference type="PROSITE" id="PS01124">
    <property type="entry name" value="HTH_ARAC_FAMILY_2"/>
    <property type="match status" value="1"/>
</dbReference>
<dbReference type="SMART" id="SM00871">
    <property type="entry name" value="AraC_E_bind"/>
    <property type="match status" value="1"/>
</dbReference>
<sequence length="297" mass="33950">MDWLDRMNSAMEYVETHLTEAIDYDRIARMACCSAYHFQRMFSFITSVPLSEYIRRRRLTLAAFELQNSGVKVIDMALKYGYESPEAFSRAFKKMHGVMPMSARDKGVSLKAYPRVSFHISIRGDVEMNYKIEEKQGFEMFGVSKLISGAGDVLEQPLVEIPEFWSKCISDGTVDRIRAAAGVGGNGQLHAVLYNNEEYNNEDKFSYMIGYFLPQGGLPEGFEKLSIPPQTYAIFSTGLHAYGQSGIHDLWRRIWGEWFPSSNYECADGPEFRMTYGRDNGMCEMEVWVPVIKKIES</sequence>
<dbReference type="EMBL" id="CAJVAS010000067">
    <property type="protein sequence ID" value="CAG7652128.1"/>
    <property type="molecule type" value="Genomic_DNA"/>
</dbReference>